<evidence type="ECO:0000256" key="1">
    <source>
        <dbReference type="ARBA" id="ARBA00000077"/>
    </source>
</evidence>
<dbReference type="InterPro" id="IPR012337">
    <property type="entry name" value="RNaseH-like_sf"/>
</dbReference>
<dbReference type="AlphaFoldDB" id="A0A518HAN1"/>
<evidence type="ECO:0000259" key="11">
    <source>
        <dbReference type="PROSITE" id="PS50879"/>
    </source>
</evidence>
<feature type="binding site" evidence="10">
    <location>
        <position position="75"/>
    </location>
    <ligand>
        <name>Mg(2+)</name>
        <dbReference type="ChEBI" id="CHEBI:18420"/>
        <label>1</label>
    </ligand>
</feature>
<feature type="domain" description="RNase H type-1" evidence="11">
    <location>
        <begin position="26"/>
        <end position="172"/>
    </location>
</feature>
<feature type="binding site" evidence="10">
    <location>
        <position position="164"/>
    </location>
    <ligand>
        <name>Mg(2+)</name>
        <dbReference type="ChEBI" id="CHEBI:18420"/>
        <label>2</label>
    </ligand>
</feature>
<gene>
    <name evidence="10 12" type="primary">rnhA</name>
    <name evidence="12" type="ORF">ElP_58140</name>
</gene>
<dbReference type="NCBIfam" id="NF001236">
    <property type="entry name" value="PRK00203.1"/>
    <property type="match status" value="1"/>
</dbReference>
<dbReference type="Pfam" id="PF00075">
    <property type="entry name" value="RNase_H"/>
    <property type="match status" value="1"/>
</dbReference>
<dbReference type="PANTHER" id="PTHR10642">
    <property type="entry name" value="RIBONUCLEASE H1"/>
    <property type="match status" value="1"/>
</dbReference>
<dbReference type="SUPFAM" id="SSF53098">
    <property type="entry name" value="Ribonuclease H-like"/>
    <property type="match status" value="1"/>
</dbReference>
<dbReference type="InterPro" id="IPR036397">
    <property type="entry name" value="RNaseH_sf"/>
</dbReference>
<dbReference type="PROSITE" id="PS50879">
    <property type="entry name" value="RNASE_H_1"/>
    <property type="match status" value="1"/>
</dbReference>
<dbReference type="InterPro" id="IPR022892">
    <property type="entry name" value="RNaseHI"/>
</dbReference>
<comment type="catalytic activity">
    <reaction evidence="1 10">
        <text>Endonucleolytic cleavage to 5'-phosphomonoester.</text>
        <dbReference type="EC" id="3.1.26.4"/>
    </reaction>
</comment>
<accession>A0A518HAN1</accession>
<dbReference type="HAMAP" id="MF_00042">
    <property type="entry name" value="RNase_H"/>
    <property type="match status" value="1"/>
</dbReference>
<sequence length="181" mass="19818">MPPFELSSDDVVIANEGMNPPDPAAPDDLVQLFTDGACSGNPGPGGWGFMLRHPASGTVRCDSGAEPQTTNNRMELMGAIKGLEALNRRVTVALVTDSQYLAKGIKEWMPNWKRNGWMRKERGQLKPVSNEDLWRRIDELVAAQDVRVEHVLGHRGHPENEAVDRLAVAAIKSLTAAGRLD</sequence>
<dbReference type="CDD" id="cd09278">
    <property type="entry name" value="RNase_HI_prokaryote_like"/>
    <property type="match status" value="1"/>
</dbReference>
<comment type="cofactor">
    <cofactor evidence="10">
        <name>Mg(2+)</name>
        <dbReference type="ChEBI" id="CHEBI:18420"/>
    </cofactor>
    <text evidence="10">Binds 1 Mg(2+) ion per subunit. May bind a second metal ion at a regulatory site, or after substrate binding.</text>
</comment>
<dbReference type="Gene3D" id="3.30.420.10">
    <property type="entry name" value="Ribonuclease H-like superfamily/Ribonuclease H"/>
    <property type="match status" value="1"/>
</dbReference>
<evidence type="ECO:0000256" key="9">
    <source>
        <dbReference type="ARBA" id="ARBA00022842"/>
    </source>
</evidence>
<evidence type="ECO:0000256" key="4">
    <source>
        <dbReference type="ARBA" id="ARBA00012180"/>
    </source>
</evidence>
<keyword evidence="7 10" id="KW-0255">Endonuclease</keyword>
<evidence type="ECO:0000256" key="7">
    <source>
        <dbReference type="ARBA" id="ARBA00022759"/>
    </source>
</evidence>
<comment type="function">
    <text evidence="10">Endonuclease that specifically degrades the RNA of RNA-DNA hybrids.</text>
</comment>
<evidence type="ECO:0000256" key="8">
    <source>
        <dbReference type="ARBA" id="ARBA00022801"/>
    </source>
</evidence>
<dbReference type="KEGG" id="tpla:ElP_58140"/>
<feature type="binding site" evidence="10">
    <location>
        <position position="97"/>
    </location>
    <ligand>
        <name>Mg(2+)</name>
        <dbReference type="ChEBI" id="CHEBI:18420"/>
        <label>1</label>
    </ligand>
</feature>
<keyword evidence="6 10" id="KW-0479">Metal-binding</keyword>
<proteinExistence type="inferred from homology"/>
<evidence type="ECO:0000256" key="2">
    <source>
        <dbReference type="ARBA" id="ARBA00005300"/>
    </source>
</evidence>
<keyword evidence="8 10" id="KW-0378">Hydrolase</keyword>
<comment type="similarity">
    <text evidence="2 10">Belongs to the RNase H family.</text>
</comment>
<dbReference type="Proteomes" id="UP000317835">
    <property type="component" value="Chromosome"/>
</dbReference>
<comment type="subunit">
    <text evidence="3 10">Monomer.</text>
</comment>
<reference evidence="12 13" key="1">
    <citation type="submission" date="2019-02" db="EMBL/GenBank/DDBJ databases">
        <title>Deep-cultivation of Planctomycetes and their phenomic and genomic characterization uncovers novel biology.</title>
        <authorList>
            <person name="Wiegand S."/>
            <person name="Jogler M."/>
            <person name="Boedeker C."/>
            <person name="Pinto D."/>
            <person name="Vollmers J."/>
            <person name="Rivas-Marin E."/>
            <person name="Kohn T."/>
            <person name="Peeters S.H."/>
            <person name="Heuer A."/>
            <person name="Rast P."/>
            <person name="Oberbeckmann S."/>
            <person name="Bunk B."/>
            <person name="Jeske O."/>
            <person name="Meyerdierks A."/>
            <person name="Storesund J.E."/>
            <person name="Kallscheuer N."/>
            <person name="Luecker S."/>
            <person name="Lage O.M."/>
            <person name="Pohl T."/>
            <person name="Merkel B.J."/>
            <person name="Hornburger P."/>
            <person name="Mueller R.-W."/>
            <person name="Bruemmer F."/>
            <person name="Labrenz M."/>
            <person name="Spormann A.M."/>
            <person name="Op den Camp H."/>
            <person name="Overmann J."/>
            <person name="Amann R."/>
            <person name="Jetten M.S.M."/>
            <person name="Mascher T."/>
            <person name="Medema M.H."/>
            <person name="Devos D.P."/>
            <person name="Kaster A.-K."/>
            <person name="Ovreas L."/>
            <person name="Rohde M."/>
            <person name="Galperin M.Y."/>
            <person name="Jogler C."/>
        </authorList>
    </citation>
    <scope>NUCLEOTIDE SEQUENCE [LARGE SCALE GENOMIC DNA]</scope>
    <source>
        <strain evidence="12 13">ElP</strain>
    </source>
</reference>
<keyword evidence="13" id="KW-1185">Reference proteome</keyword>
<organism evidence="12 13">
    <name type="scientific">Tautonia plasticadhaerens</name>
    <dbReference type="NCBI Taxonomy" id="2527974"/>
    <lineage>
        <taxon>Bacteria</taxon>
        <taxon>Pseudomonadati</taxon>
        <taxon>Planctomycetota</taxon>
        <taxon>Planctomycetia</taxon>
        <taxon>Isosphaerales</taxon>
        <taxon>Isosphaeraceae</taxon>
        <taxon>Tautonia</taxon>
    </lineage>
</organism>
<comment type="subcellular location">
    <subcellularLocation>
        <location evidence="10">Cytoplasm</location>
    </subcellularLocation>
</comment>
<dbReference type="GO" id="GO:0000287">
    <property type="term" value="F:magnesium ion binding"/>
    <property type="evidence" value="ECO:0007669"/>
    <property type="project" value="UniProtKB-UniRule"/>
</dbReference>
<evidence type="ECO:0000313" key="12">
    <source>
        <dbReference type="EMBL" id="QDV37867.1"/>
    </source>
</evidence>
<dbReference type="GO" id="GO:0005737">
    <property type="term" value="C:cytoplasm"/>
    <property type="evidence" value="ECO:0007669"/>
    <property type="project" value="UniProtKB-SubCell"/>
</dbReference>
<dbReference type="PANTHER" id="PTHR10642:SF26">
    <property type="entry name" value="RIBONUCLEASE H1"/>
    <property type="match status" value="1"/>
</dbReference>
<dbReference type="InterPro" id="IPR002156">
    <property type="entry name" value="RNaseH_domain"/>
</dbReference>
<evidence type="ECO:0000256" key="6">
    <source>
        <dbReference type="ARBA" id="ARBA00022723"/>
    </source>
</evidence>
<protein>
    <recommendedName>
        <fullName evidence="4 10">Ribonuclease H</fullName>
        <shortName evidence="10">RNase H</shortName>
        <ecNumber evidence="4 10">3.1.26.4</ecNumber>
    </recommendedName>
</protein>
<evidence type="ECO:0000256" key="3">
    <source>
        <dbReference type="ARBA" id="ARBA00011245"/>
    </source>
</evidence>
<evidence type="ECO:0000256" key="10">
    <source>
        <dbReference type="HAMAP-Rule" id="MF_00042"/>
    </source>
</evidence>
<feature type="binding site" evidence="10">
    <location>
        <position position="35"/>
    </location>
    <ligand>
        <name>Mg(2+)</name>
        <dbReference type="ChEBI" id="CHEBI:18420"/>
        <label>1</label>
    </ligand>
</feature>
<dbReference type="GO" id="GO:0043137">
    <property type="term" value="P:DNA replication, removal of RNA primer"/>
    <property type="evidence" value="ECO:0007669"/>
    <property type="project" value="TreeGrafter"/>
</dbReference>
<evidence type="ECO:0000256" key="5">
    <source>
        <dbReference type="ARBA" id="ARBA00022722"/>
    </source>
</evidence>
<evidence type="ECO:0000313" key="13">
    <source>
        <dbReference type="Proteomes" id="UP000317835"/>
    </source>
</evidence>
<keyword evidence="10" id="KW-0963">Cytoplasm</keyword>
<feature type="binding site" evidence="10">
    <location>
        <position position="35"/>
    </location>
    <ligand>
        <name>Mg(2+)</name>
        <dbReference type="ChEBI" id="CHEBI:18420"/>
        <label>2</label>
    </ligand>
</feature>
<dbReference type="GO" id="GO:0003676">
    <property type="term" value="F:nucleic acid binding"/>
    <property type="evidence" value="ECO:0007669"/>
    <property type="project" value="InterPro"/>
</dbReference>
<dbReference type="InterPro" id="IPR050092">
    <property type="entry name" value="RNase_H"/>
</dbReference>
<dbReference type="EC" id="3.1.26.4" evidence="4 10"/>
<keyword evidence="9 10" id="KW-0460">Magnesium</keyword>
<keyword evidence="5 10" id="KW-0540">Nuclease</keyword>
<dbReference type="EMBL" id="CP036426">
    <property type="protein sequence ID" value="QDV37867.1"/>
    <property type="molecule type" value="Genomic_DNA"/>
</dbReference>
<dbReference type="GO" id="GO:0004523">
    <property type="term" value="F:RNA-DNA hybrid ribonuclease activity"/>
    <property type="evidence" value="ECO:0007669"/>
    <property type="project" value="UniProtKB-UniRule"/>
</dbReference>
<name>A0A518HAN1_9BACT</name>